<dbReference type="Gene3D" id="3.40.50.1820">
    <property type="entry name" value="alpha/beta hydrolase"/>
    <property type="match status" value="1"/>
</dbReference>
<dbReference type="OrthoDB" id="408631at2759"/>
<protein>
    <submittedName>
        <fullName evidence="1">Uncharacterized protein</fullName>
    </submittedName>
</protein>
<accession>A0A5M3MNI9</accession>
<dbReference type="SUPFAM" id="SSF53474">
    <property type="entry name" value="alpha/beta-Hydrolases"/>
    <property type="match status" value="1"/>
</dbReference>
<organism evidence="1 2">
    <name type="scientific">Coniophora puteana (strain RWD-64-598)</name>
    <name type="common">Brown rot fungus</name>
    <dbReference type="NCBI Taxonomy" id="741705"/>
    <lineage>
        <taxon>Eukaryota</taxon>
        <taxon>Fungi</taxon>
        <taxon>Dikarya</taxon>
        <taxon>Basidiomycota</taxon>
        <taxon>Agaricomycotina</taxon>
        <taxon>Agaricomycetes</taxon>
        <taxon>Agaricomycetidae</taxon>
        <taxon>Boletales</taxon>
        <taxon>Coniophorineae</taxon>
        <taxon>Coniophoraceae</taxon>
        <taxon>Coniophora</taxon>
    </lineage>
</organism>
<keyword evidence="2" id="KW-1185">Reference proteome</keyword>
<dbReference type="KEGG" id="cput:CONPUDRAFT_73684"/>
<gene>
    <name evidence="1" type="ORF">CONPUDRAFT_73684</name>
</gene>
<evidence type="ECO:0000313" key="2">
    <source>
        <dbReference type="Proteomes" id="UP000053558"/>
    </source>
</evidence>
<proteinExistence type="predicted"/>
<dbReference type="InterPro" id="IPR029058">
    <property type="entry name" value="AB_hydrolase_fold"/>
</dbReference>
<name>A0A5M3MNI9_CONPW</name>
<comment type="caution">
    <text evidence="1">The sequence shown here is derived from an EMBL/GenBank/DDBJ whole genome shotgun (WGS) entry which is preliminary data.</text>
</comment>
<dbReference type="GeneID" id="19209137"/>
<reference evidence="2" key="1">
    <citation type="journal article" date="2012" name="Science">
        <title>The Paleozoic origin of enzymatic lignin decomposition reconstructed from 31 fungal genomes.</title>
        <authorList>
            <person name="Floudas D."/>
            <person name="Binder M."/>
            <person name="Riley R."/>
            <person name="Barry K."/>
            <person name="Blanchette R.A."/>
            <person name="Henrissat B."/>
            <person name="Martinez A.T."/>
            <person name="Otillar R."/>
            <person name="Spatafora J.W."/>
            <person name="Yadav J.S."/>
            <person name="Aerts A."/>
            <person name="Benoit I."/>
            <person name="Boyd A."/>
            <person name="Carlson A."/>
            <person name="Copeland A."/>
            <person name="Coutinho P.M."/>
            <person name="de Vries R.P."/>
            <person name="Ferreira P."/>
            <person name="Findley K."/>
            <person name="Foster B."/>
            <person name="Gaskell J."/>
            <person name="Glotzer D."/>
            <person name="Gorecki P."/>
            <person name="Heitman J."/>
            <person name="Hesse C."/>
            <person name="Hori C."/>
            <person name="Igarashi K."/>
            <person name="Jurgens J.A."/>
            <person name="Kallen N."/>
            <person name="Kersten P."/>
            <person name="Kohler A."/>
            <person name="Kuees U."/>
            <person name="Kumar T.K.A."/>
            <person name="Kuo A."/>
            <person name="LaButti K."/>
            <person name="Larrondo L.F."/>
            <person name="Lindquist E."/>
            <person name="Ling A."/>
            <person name="Lombard V."/>
            <person name="Lucas S."/>
            <person name="Lundell T."/>
            <person name="Martin R."/>
            <person name="McLaughlin D.J."/>
            <person name="Morgenstern I."/>
            <person name="Morin E."/>
            <person name="Murat C."/>
            <person name="Nagy L.G."/>
            <person name="Nolan M."/>
            <person name="Ohm R.A."/>
            <person name="Patyshakuliyeva A."/>
            <person name="Rokas A."/>
            <person name="Ruiz-Duenas F.J."/>
            <person name="Sabat G."/>
            <person name="Salamov A."/>
            <person name="Samejima M."/>
            <person name="Schmutz J."/>
            <person name="Slot J.C."/>
            <person name="St John F."/>
            <person name="Stenlid J."/>
            <person name="Sun H."/>
            <person name="Sun S."/>
            <person name="Syed K."/>
            <person name="Tsang A."/>
            <person name="Wiebenga A."/>
            <person name="Young D."/>
            <person name="Pisabarro A."/>
            <person name="Eastwood D.C."/>
            <person name="Martin F."/>
            <person name="Cullen D."/>
            <person name="Grigoriev I.V."/>
            <person name="Hibbett D.S."/>
        </authorList>
    </citation>
    <scope>NUCLEOTIDE SEQUENCE [LARGE SCALE GENOMIC DNA]</scope>
    <source>
        <strain evidence="2">RWD-64-598 SS2</strain>
    </source>
</reference>
<sequence>MTDLLWAIHPDDIGRLRHEYTTGKFHTMVQDPHPSWKECRNTAWLTAERVIWFPNFYFPNKEGYIDSDASPMLAPDLDVLRDESIAYDERMKKLGFQGEIKGNWGSLQEVLDMEKCQAKQRCPILMYREKVCPRYVELHRFVLVMDNMNTRVRAVPGNTWRLPTFLLSSTHLLASQDQTILVRWDMTNNIEPDLVKH</sequence>
<dbReference type="RefSeq" id="XP_007769114.1">
    <property type="nucleotide sequence ID" value="XM_007770924.1"/>
</dbReference>
<dbReference type="EMBL" id="JH711579">
    <property type="protein sequence ID" value="EIW80590.1"/>
    <property type="molecule type" value="Genomic_DNA"/>
</dbReference>
<evidence type="ECO:0000313" key="1">
    <source>
        <dbReference type="EMBL" id="EIW80590.1"/>
    </source>
</evidence>
<dbReference type="Proteomes" id="UP000053558">
    <property type="component" value="Unassembled WGS sequence"/>
</dbReference>
<dbReference type="AlphaFoldDB" id="A0A5M3MNI9"/>